<organism evidence="3 4">
    <name type="scientific">Aldrovandia affinis</name>
    <dbReference type="NCBI Taxonomy" id="143900"/>
    <lineage>
        <taxon>Eukaryota</taxon>
        <taxon>Metazoa</taxon>
        <taxon>Chordata</taxon>
        <taxon>Craniata</taxon>
        <taxon>Vertebrata</taxon>
        <taxon>Euteleostomi</taxon>
        <taxon>Actinopterygii</taxon>
        <taxon>Neopterygii</taxon>
        <taxon>Teleostei</taxon>
        <taxon>Notacanthiformes</taxon>
        <taxon>Halosauridae</taxon>
        <taxon>Aldrovandia</taxon>
    </lineage>
</organism>
<feature type="region of interest" description="Disordered" evidence="1">
    <location>
        <begin position="1"/>
        <end position="22"/>
    </location>
</feature>
<feature type="compositionally biased region" description="Low complexity" evidence="1">
    <location>
        <begin position="1059"/>
        <end position="1073"/>
    </location>
</feature>
<evidence type="ECO:0000256" key="1">
    <source>
        <dbReference type="SAM" id="MobiDB-lite"/>
    </source>
</evidence>
<accession>A0AAD7SWL0</accession>
<evidence type="ECO:0000259" key="2">
    <source>
        <dbReference type="Pfam" id="PF15262"/>
    </source>
</evidence>
<feature type="compositionally biased region" description="Polar residues" evidence="1">
    <location>
        <begin position="432"/>
        <end position="442"/>
    </location>
</feature>
<protein>
    <recommendedName>
        <fullName evidence="2">DUF4592 domain-containing protein</fullName>
    </recommendedName>
</protein>
<dbReference type="AlphaFoldDB" id="A0AAD7SWL0"/>
<feature type="compositionally biased region" description="Basic residues" evidence="1">
    <location>
        <begin position="242"/>
        <end position="259"/>
    </location>
</feature>
<feature type="compositionally biased region" description="Polar residues" evidence="1">
    <location>
        <begin position="453"/>
        <end position="483"/>
    </location>
</feature>
<dbReference type="Proteomes" id="UP001221898">
    <property type="component" value="Unassembled WGS sequence"/>
</dbReference>
<dbReference type="EMBL" id="JAINUG010000028">
    <property type="protein sequence ID" value="KAJ8410003.1"/>
    <property type="molecule type" value="Genomic_DNA"/>
</dbReference>
<feature type="compositionally biased region" description="Polar residues" evidence="1">
    <location>
        <begin position="1032"/>
        <end position="1044"/>
    </location>
</feature>
<gene>
    <name evidence="3" type="ORF">AAFF_G00210440</name>
</gene>
<feature type="region of interest" description="Disordered" evidence="1">
    <location>
        <begin position="401"/>
        <end position="483"/>
    </location>
</feature>
<dbReference type="Pfam" id="PF15262">
    <property type="entry name" value="DUF4592"/>
    <property type="match status" value="1"/>
</dbReference>
<feature type="region of interest" description="Disordered" evidence="1">
    <location>
        <begin position="242"/>
        <end position="285"/>
    </location>
</feature>
<dbReference type="InterPro" id="IPR026713">
    <property type="entry name" value="CRACD-like"/>
</dbReference>
<feature type="compositionally biased region" description="Basic and acidic residues" evidence="1">
    <location>
        <begin position="1045"/>
        <end position="1055"/>
    </location>
</feature>
<feature type="compositionally biased region" description="Basic and acidic residues" evidence="1">
    <location>
        <begin position="831"/>
        <end position="843"/>
    </location>
</feature>
<dbReference type="InterPro" id="IPR028030">
    <property type="entry name" value="DUF4592"/>
</dbReference>
<reference evidence="3" key="1">
    <citation type="journal article" date="2023" name="Science">
        <title>Genome structures resolve the early diversification of teleost fishes.</title>
        <authorList>
            <person name="Parey E."/>
            <person name="Louis A."/>
            <person name="Montfort J."/>
            <person name="Bouchez O."/>
            <person name="Roques C."/>
            <person name="Iampietro C."/>
            <person name="Lluch J."/>
            <person name="Castinel A."/>
            <person name="Donnadieu C."/>
            <person name="Desvignes T."/>
            <person name="Floi Bucao C."/>
            <person name="Jouanno E."/>
            <person name="Wen M."/>
            <person name="Mejri S."/>
            <person name="Dirks R."/>
            <person name="Jansen H."/>
            <person name="Henkel C."/>
            <person name="Chen W.J."/>
            <person name="Zahm M."/>
            <person name="Cabau C."/>
            <person name="Klopp C."/>
            <person name="Thompson A.W."/>
            <person name="Robinson-Rechavi M."/>
            <person name="Braasch I."/>
            <person name="Lecointre G."/>
            <person name="Bobe J."/>
            <person name="Postlethwait J.H."/>
            <person name="Berthelot C."/>
            <person name="Roest Crollius H."/>
            <person name="Guiguen Y."/>
        </authorList>
    </citation>
    <scope>NUCLEOTIDE SEQUENCE</scope>
    <source>
        <strain evidence="3">NC1722</strain>
    </source>
</reference>
<feature type="region of interest" description="Disordered" evidence="1">
    <location>
        <begin position="322"/>
        <end position="366"/>
    </location>
</feature>
<feature type="compositionally biased region" description="Polar residues" evidence="1">
    <location>
        <begin position="770"/>
        <end position="780"/>
    </location>
</feature>
<feature type="region of interest" description="Disordered" evidence="1">
    <location>
        <begin position="535"/>
        <end position="861"/>
    </location>
</feature>
<feature type="compositionally biased region" description="Pro residues" evidence="1">
    <location>
        <begin position="896"/>
        <end position="920"/>
    </location>
</feature>
<evidence type="ECO:0000313" key="3">
    <source>
        <dbReference type="EMBL" id="KAJ8410003.1"/>
    </source>
</evidence>
<feature type="compositionally biased region" description="Basic and acidic residues" evidence="1">
    <location>
        <begin position="783"/>
        <end position="792"/>
    </location>
</feature>
<evidence type="ECO:0000313" key="4">
    <source>
        <dbReference type="Proteomes" id="UP001221898"/>
    </source>
</evidence>
<keyword evidence="4" id="KW-1185">Reference proteome</keyword>
<feature type="compositionally biased region" description="Polar residues" evidence="1">
    <location>
        <begin position="616"/>
        <end position="627"/>
    </location>
</feature>
<feature type="compositionally biased region" description="Basic and acidic residues" evidence="1">
    <location>
        <begin position="687"/>
        <end position="712"/>
    </location>
</feature>
<feature type="compositionally biased region" description="Polar residues" evidence="1">
    <location>
        <begin position="262"/>
        <end position="272"/>
    </location>
</feature>
<feature type="compositionally biased region" description="Basic and acidic residues" evidence="1">
    <location>
        <begin position="954"/>
        <end position="968"/>
    </location>
</feature>
<name>A0AAD7SWL0_9TELE</name>
<dbReference type="PANTHER" id="PTHR47743">
    <property type="entry name" value="KIAA1210 / KIAA1211 FAMILY MEMBER"/>
    <property type="match status" value="1"/>
</dbReference>
<feature type="region of interest" description="Disordered" evidence="1">
    <location>
        <begin position="884"/>
        <end position="1091"/>
    </location>
</feature>
<feature type="compositionally biased region" description="Basic and acidic residues" evidence="1">
    <location>
        <begin position="977"/>
        <end position="986"/>
    </location>
</feature>
<feature type="region of interest" description="Disordered" evidence="1">
    <location>
        <begin position="38"/>
        <end position="71"/>
    </location>
</feature>
<feature type="region of interest" description="Disordered" evidence="1">
    <location>
        <begin position="120"/>
        <end position="158"/>
    </location>
</feature>
<comment type="caution">
    <text evidence="3">The sequence shown here is derived from an EMBL/GenBank/DDBJ whole genome shotgun (WGS) entry which is preliminary data.</text>
</comment>
<feature type="region of interest" description="Disordered" evidence="1">
    <location>
        <begin position="170"/>
        <end position="224"/>
    </location>
</feature>
<feature type="compositionally biased region" description="Basic and acidic residues" evidence="1">
    <location>
        <begin position="727"/>
        <end position="738"/>
    </location>
</feature>
<proteinExistence type="predicted"/>
<feature type="compositionally biased region" description="Polar residues" evidence="1">
    <location>
        <begin position="331"/>
        <end position="349"/>
    </location>
</feature>
<dbReference type="PANTHER" id="PTHR47743:SF1">
    <property type="entry name" value="CRACD-LIKE PROTEIN"/>
    <property type="match status" value="1"/>
</dbReference>
<sequence>METNTGEAEGSTEDITGKKKSKLKVLRTRLFGRMRKERRETEGLMKQSQSTCDVTTKGAMQGGDDSGDEFVYSHGRLGSRAMSHDSIFFADQSQDPVEPARVLSQENVHGKIKALQMKLQQQNIHLGPPPLLIPGKRTEDTGASSEDDGLPHSPPETLLSLHEGLERDAEQKFPDTHRHHSSLSLAGTGSEEEEQGSSEPPSHPLSPGTKPMPPTAPATLPGVDFNTPAQFTVCLDNSAARHRMSIKPRNQRASTKGRRLPSNISRPRSESFNALGKEEEEDSDISTDIGRFRSYSTQVIRSEEALRDPVIGKLSLIPAPRPSEEYIKGGQTETPRWDSNSSQRLSNEPNELEGRVTSNPLFLRPMPQGLDASWMLDSDQGTETAPPQLAQLQKPLETMPEPLLSKRPGICQPLVGKDPVKEVLSNPRQRDPPNNTPATTSALDLVTAPASFSAASENTPAKAPSSNMRQAEFAAQTSLSNRDSLKNSVQVVTHEPLAEAQFTPQSLTTPRAASILLSAAHMTSSLKRNIAPKVEGAGKTGSCPEPAQWITLPPAGLDDQPPTEGVNPGKQRPSSGSCHFSMASAWDRPRGGSLKGAKNTLDHQESPAKMDESLGPKTSSTLMQQKQPVVMSEEAKHKEQSRNPPLFQERANTQGKEDTPLRGMIRFGGGGDSRQKWVTAETVGGAEEGKESREIQSRQAEKESGGDNDDKTAFGVKLRSTSLSVKSRQDAAKPELKSKSLSAEVCPLGQPQNTQAFPQPLPHTKGPAPQLQQDTTTRSSHPLRKENEDRANITENPCLKPILQRKLVSPNSGDAMTPADPLLPSSVAQCENRDKERPGDLKRGGPAPKPASAVPKEVGPVVSEPTWMTMAREKTRSFQQLFTSRLPREFTAAAPTPKPTPQPAPVQIPRPVAQPVPHPAPQSASQHPPLATPHGRGDRVPQVGTEKTPVPQGRADRAAKMEQKERTLPAESTAPPADKREERTDRSFPMGSKTEPRKASTETHVTVSTAPHRAMADGSSEAKMEGRLACKIQTSEPVSNTTPVQRRDREDRQPMKTEASSLPSALSSGGQPSWMELAKRKSLAWSDKTMD</sequence>
<feature type="compositionally biased region" description="Basic and acidic residues" evidence="1">
    <location>
        <begin position="600"/>
        <end position="614"/>
    </location>
</feature>
<feature type="domain" description="DUF4592" evidence="2">
    <location>
        <begin position="122"/>
        <end position="256"/>
    </location>
</feature>